<evidence type="ECO:0000256" key="2">
    <source>
        <dbReference type="ARBA" id="ARBA00009298"/>
    </source>
</evidence>
<protein>
    <recommendedName>
        <fullName evidence="8">MgtC/SapB/SrpB/YhiD N-terminal domain-containing protein</fullName>
    </recommendedName>
</protein>
<dbReference type="Pfam" id="PF02308">
    <property type="entry name" value="MgtC"/>
    <property type="match status" value="1"/>
</dbReference>
<reference evidence="9 10" key="1">
    <citation type="journal article" date="2016" name="Nat. Commun.">
        <title>Thousands of microbial genomes shed light on interconnected biogeochemical processes in an aquifer system.</title>
        <authorList>
            <person name="Anantharaman K."/>
            <person name="Brown C.T."/>
            <person name="Hug L.A."/>
            <person name="Sharon I."/>
            <person name="Castelle C.J."/>
            <person name="Probst A.J."/>
            <person name="Thomas B.C."/>
            <person name="Singh A."/>
            <person name="Wilkins M.J."/>
            <person name="Karaoz U."/>
            <person name="Brodie E.L."/>
            <person name="Williams K.H."/>
            <person name="Hubbard S.S."/>
            <person name="Banfield J.F."/>
        </authorList>
    </citation>
    <scope>NUCLEOTIDE SEQUENCE [LARGE SCALE GENOMIC DNA]</scope>
</reference>
<name>A0A1F4T6Y6_UNCSA</name>
<organism evidence="9 10">
    <name type="scientific">candidate division WOR-1 bacterium RIFOXYC12_FULL_54_18</name>
    <dbReference type="NCBI Taxonomy" id="1802584"/>
    <lineage>
        <taxon>Bacteria</taxon>
        <taxon>Bacillati</taxon>
        <taxon>Saganbacteria</taxon>
    </lineage>
</organism>
<keyword evidence="3" id="KW-1003">Cell membrane</keyword>
<dbReference type="EMBL" id="MEUG01000001">
    <property type="protein sequence ID" value="OGC28488.1"/>
    <property type="molecule type" value="Genomic_DNA"/>
</dbReference>
<dbReference type="Proteomes" id="UP000178602">
    <property type="component" value="Unassembled WGS sequence"/>
</dbReference>
<evidence type="ECO:0000313" key="10">
    <source>
        <dbReference type="Proteomes" id="UP000178602"/>
    </source>
</evidence>
<dbReference type="PRINTS" id="PR01837">
    <property type="entry name" value="MGTCSAPBPROT"/>
</dbReference>
<evidence type="ECO:0000256" key="1">
    <source>
        <dbReference type="ARBA" id="ARBA00004651"/>
    </source>
</evidence>
<feature type="transmembrane region" description="Helical" evidence="7">
    <location>
        <begin position="35"/>
        <end position="59"/>
    </location>
</feature>
<evidence type="ECO:0000256" key="5">
    <source>
        <dbReference type="ARBA" id="ARBA00022989"/>
    </source>
</evidence>
<evidence type="ECO:0000259" key="8">
    <source>
        <dbReference type="Pfam" id="PF02308"/>
    </source>
</evidence>
<dbReference type="InterPro" id="IPR003416">
    <property type="entry name" value="MgtC/SapB/SrpB/YhiD_fam"/>
</dbReference>
<feature type="domain" description="MgtC/SapB/SrpB/YhiD N-terminal" evidence="8">
    <location>
        <begin position="10"/>
        <end position="134"/>
    </location>
</feature>
<sequence length="141" mass="14782">MSDLTVIVNLTLAFFLGGIVGWFRELEGKTAGMRTHILVCVGSALFMIVSYKMMIIGSYGDPSRIAAGVVTGIGFLGAGCIIQSGNGVKGVTTAASIWITAAIGVAVGASFYVEAITVIALTIIALELLRQVEKRVIKTKE</sequence>
<dbReference type="PANTHER" id="PTHR33778:SF1">
    <property type="entry name" value="MAGNESIUM TRANSPORTER YHID-RELATED"/>
    <property type="match status" value="1"/>
</dbReference>
<evidence type="ECO:0000256" key="6">
    <source>
        <dbReference type="ARBA" id="ARBA00023136"/>
    </source>
</evidence>
<gene>
    <name evidence="9" type="ORF">A3K49_05930</name>
</gene>
<keyword evidence="5 7" id="KW-1133">Transmembrane helix</keyword>
<dbReference type="InterPro" id="IPR049177">
    <property type="entry name" value="MgtC_SapB_SrpB_YhiD_N"/>
</dbReference>
<keyword evidence="4 7" id="KW-0812">Transmembrane</keyword>
<feature type="transmembrane region" description="Helical" evidence="7">
    <location>
        <begin position="65"/>
        <end position="85"/>
    </location>
</feature>
<dbReference type="GO" id="GO:0005886">
    <property type="term" value="C:plasma membrane"/>
    <property type="evidence" value="ECO:0007669"/>
    <property type="project" value="UniProtKB-SubCell"/>
</dbReference>
<feature type="transmembrane region" description="Helical" evidence="7">
    <location>
        <begin position="6"/>
        <end position="23"/>
    </location>
</feature>
<accession>A0A1F4T6Y6</accession>
<comment type="caution">
    <text evidence="9">The sequence shown here is derived from an EMBL/GenBank/DDBJ whole genome shotgun (WGS) entry which is preliminary data.</text>
</comment>
<comment type="similarity">
    <text evidence="2">Belongs to the MgtC/SapB family.</text>
</comment>
<dbReference type="PANTHER" id="PTHR33778">
    <property type="entry name" value="PROTEIN MGTC"/>
    <property type="match status" value="1"/>
</dbReference>
<proteinExistence type="inferred from homology"/>
<evidence type="ECO:0000256" key="4">
    <source>
        <dbReference type="ARBA" id="ARBA00022692"/>
    </source>
</evidence>
<evidence type="ECO:0000256" key="3">
    <source>
        <dbReference type="ARBA" id="ARBA00022475"/>
    </source>
</evidence>
<dbReference type="AlphaFoldDB" id="A0A1F4T6Y6"/>
<evidence type="ECO:0000313" key="9">
    <source>
        <dbReference type="EMBL" id="OGC28488.1"/>
    </source>
</evidence>
<comment type="subcellular location">
    <subcellularLocation>
        <location evidence="1">Cell membrane</location>
        <topology evidence="1">Multi-pass membrane protein</topology>
    </subcellularLocation>
</comment>
<feature type="transmembrane region" description="Helical" evidence="7">
    <location>
        <begin position="97"/>
        <end position="126"/>
    </location>
</feature>
<keyword evidence="6 7" id="KW-0472">Membrane</keyword>
<evidence type="ECO:0000256" key="7">
    <source>
        <dbReference type="SAM" id="Phobius"/>
    </source>
</evidence>